<organism evidence="3 4">
    <name type="scientific">Claviceps humidiphila</name>
    <dbReference type="NCBI Taxonomy" id="1294629"/>
    <lineage>
        <taxon>Eukaryota</taxon>
        <taxon>Fungi</taxon>
        <taxon>Dikarya</taxon>
        <taxon>Ascomycota</taxon>
        <taxon>Pezizomycotina</taxon>
        <taxon>Sordariomycetes</taxon>
        <taxon>Hypocreomycetidae</taxon>
        <taxon>Hypocreales</taxon>
        <taxon>Clavicipitaceae</taxon>
        <taxon>Claviceps</taxon>
    </lineage>
</organism>
<evidence type="ECO:0000313" key="3">
    <source>
        <dbReference type="EMBL" id="KAG6114473.1"/>
    </source>
</evidence>
<dbReference type="Proteomes" id="UP000732380">
    <property type="component" value="Unassembled WGS sequence"/>
</dbReference>
<sequence length="254" mass="28296">MTILCLHGAYGSALHFETQLRPFIDAVEKKGFARFKWINGGHAATPPPGFDEYFGPGPLYRFIDFDGVSELDDMLSRLRDIPQGMTAEDAMRRLVGDKPSFQATAIQNTLDRLMMILDEDPEITGILGYSEGATVAASLILEEQRRYVEEGRARRIKSAVFFAGWPPVRLVGDTVECLLADECDTVIDIPTCHVVGCNDPYIDGAMALFSMCDEDTALLFDHGKGHTVPRDPRTLQELVSVVNEVWTPMQIKIR</sequence>
<dbReference type="GO" id="GO:0019748">
    <property type="term" value="P:secondary metabolic process"/>
    <property type="evidence" value="ECO:0007669"/>
    <property type="project" value="TreeGrafter"/>
</dbReference>
<dbReference type="EMBL" id="SRQM01000261">
    <property type="protein sequence ID" value="KAG6114473.1"/>
    <property type="molecule type" value="Genomic_DNA"/>
</dbReference>
<dbReference type="InterPro" id="IPR050593">
    <property type="entry name" value="LovG"/>
</dbReference>
<dbReference type="InterPro" id="IPR029058">
    <property type="entry name" value="AB_hydrolase_fold"/>
</dbReference>
<dbReference type="GO" id="GO:0005634">
    <property type="term" value="C:nucleus"/>
    <property type="evidence" value="ECO:0007669"/>
    <property type="project" value="TreeGrafter"/>
</dbReference>
<dbReference type="SUPFAM" id="SSF53474">
    <property type="entry name" value="alpha/beta-Hydrolases"/>
    <property type="match status" value="1"/>
</dbReference>
<dbReference type="GO" id="GO:0005737">
    <property type="term" value="C:cytoplasm"/>
    <property type="evidence" value="ECO:0007669"/>
    <property type="project" value="TreeGrafter"/>
</dbReference>
<name>A0A9P7PXP3_9HYPO</name>
<dbReference type="PANTHER" id="PTHR48070:SF4">
    <property type="entry name" value="ESTERASE ALNB"/>
    <property type="match status" value="1"/>
</dbReference>
<accession>A0A9P7PXP3</accession>
<dbReference type="AlphaFoldDB" id="A0A9P7PXP3"/>
<comment type="caution">
    <text evidence="3">The sequence shown here is derived from an EMBL/GenBank/DDBJ whole genome shotgun (WGS) entry which is preliminary data.</text>
</comment>
<keyword evidence="1" id="KW-0378">Hydrolase</keyword>
<evidence type="ECO:0000313" key="4">
    <source>
        <dbReference type="Proteomes" id="UP000732380"/>
    </source>
</evidence>
<dbReference type="Gene3D" id="3.40.50.1820">
    <property type="entry name" value="alpha/beta hydrolase"/>
    <property type="match status" value="1"/>
</dbReference>
<reference evidence="3 4" key="1">
    <citation type="journal article" date="2020" name="bioRxiv">
        <title>Whole genome comparisons of ergot fungi reveals the divergence and evolution of species within the genus Claviceps are the result of varying mechanisms driving genome evolution and host range expansion.</title>
        <authorList>
            <person name="Wyka S.A."/>
            <person name="Mondo S.J."/>
            <person name="Liu M."/>
            <person name="Dettman J."/>
            <person name="Nalam V."/>
            <person name="Broders K.D."/>
        </authorList>
    </citation>
    <scope>NUCLEOTIDE SEQUENCE [LARGE SCALE GENOMIC DNA]</scope>
    <source>
        <strain evidence="3 4">LM576</strain>
    </source>
</reference>
<protein>
    <recommendedName>
        <fullName evidence="2">Serine hydrolase domain-containing protein</fullName>
    </recommendedName>
</protein>
<dbReference type="Pfam" id="PF03959">
    <property type="entry name" value="FSH1"/>
    <property type="match status" value="1"/>
</dbReference>
<keyword evidence="4" id="KW-1185">Reference proteome</keyword>
<feature type="domain" description="Serine hydrolase" evidence="2">
    <location>
        <begin position="2"/>
        <end position="235"/>
    </location>
</feature>
<proteinExistence type="predicted"/>
<evidence type="ECO:0000256" key="1">
    <source>
        <dbReference type="ARBA" id="ARBA00022801"/>
    </source>
</evidence>
<dbReference type="InterPro" id="IPR005645">
    <property type="entry name" value="FSH-like_dom"/>
</dbReference>
<gene>
    <name evidence="3" type="ORF">E4U13_003349</name>
</gene>
<evidence type="ECO:0000259" key="2">
    <source>
        <dbReference type="Pfam" id="PF03959"/>
    </source>
</evidence>
<dbReference type="PANTHER" id="PTHR48070">
    <property type="entry name" value="ESTERASE OVCA2"/>
    <property type="match status" value="1"/>
</dbReference>
<dbReference type="GO" id="GO:0016787">
    <property type="term" value="F:hydrolase activity"/>
    <property type="evidence" value="ECO:0007669"/>
    <property type="project" value="UniProtKB-KW"/>
</dbReference>